<dbReference type="PROSITE" id="PS00107">
    <property type="entry name" value="PROTEIN_KINASE_ATP"/>
    <property type="match status" value="1"/>
</dbReference>
<dbReference type="AlphaFoldDB" id="A0AAW1QHP1"/>
<proteinExistence type="predicted"/>
<evidence type="ECO:0000256" key="6">
    <source>
        <dbReference type="PROSITE-ProRule" id="PRU10141"/>
    </source>
</evidence>
<evidence type="ECO:0000313" key="11">
    <source>
        <dbReference type="Proteomes" id="UP001445335"/>
    </source>
</evidence>
<dbReference type="InterPro" id="IPR017441">
    <property type="entry name" value="Protein_kinase_ATP_BS"/>
</dbReference>
<keyword evidence="7" id="KW-0472">Membrane</keyword>
<comment type="caution">
    <text evidence="10">The sequence shown here is derived from an EMBL/GenBank/DDBJ whole genome shotgun (WGS) entry which is preliminary data.</text>
</comment>
<keyword evidence="2" id="KW-0808">Transferase</keyword>
<dbReference type="InterPro" id="IPR008271">
    <property type="entry name" value="Ser/Thr_kinase_AS"/>
</dbReference>
<feature type="domain" description="Protein kinase" evidence="9">
    <location>
        <begin position="372"/>
        <end position="678"/>
    </location>
</feature>
<dbReference type="SMART" id="SM00220">
    <property type="entry name" value="S_TKc"/>
    <property type="match status" value="1"/>
</dbReference>
<evidence type="ECO:0000256" key="5">
    <source>
        <dbReference type="ARBA" id="ARBA00022840"/>
    </source>
</evidence>
<evidence type="ECO:0000256" key="7">
    <source>
        <dbReference type="SAM" id="Phobius"/>
    </source>
</evidence>
<dbReference type="SUPFAM" id="SSF56112">
    <property type="entry name" value="Protein kinase-like (PK-like)"/>
    <property type="match status" value="1"/>
</dbReference>
<feature type="transmembrane region" description="Helical" evidence="7">
    <location>
        <begin position="291"/>
        <end position="314"/>
    </location>
</feature>
<feature type="chain" id="PRO_5043721607" description="Protein kinase domain-containing protein" evidence="8">
    <location>
        <begin position="26"/>
        <end position="703"/>
    </location>
</feature>
<keyword evidence="7" id="KW-1133">Transmembrane helix</keyword>
<dbReference type="EMBL" id="JALJOU010000111">
    <property type="protein sequence ID" value="KAK9820959.1"/>
    <property type="molecule type" value="Genomic_DNA"/>
</dbReference>
<evidence type="ECO:0000259" key="9">
    <source>
        <dbReference type="PROSITE" id="PS50011"/>
    </source>
</evidence>
<keyword evidence="5 6" id="KW-0067">ATP-binding</keyword>
<gene>
    <name evidence="10" type="ORF">WJX81_007609</name>
</gene>
<feature type="signal peptide" evidence="8">
    <location>
        <begin position="1"/>
        <end position="25"/>
    </location>
</feature>
<evidence type="ECO:0000256" key="3">
    <source>
        <dbReference type="ARBA" id="ARBA00022741"/>
    </source>
</evidence>
<name>A0AAW1QHP1_9CHLO</name>
<sequence length="703" mass="73791">MGRHGWLLRAAALLLVLGAAVPARAGGAHPSGSAPAPASAAIVAQWLHVVYQLFGPSIEPFTEGLRQTFVLQLNWTLVEVDLEDIEILSVEEFLPLTGPSAETLMRISGSPHKHSSLSGAEVAAAPGPDARTRGAATTASYLRSLTGRRMLQAGGVGPQPAPGRAPVTPASAAEPHVQITLRIATDSGESAHVVQELVSSSAPNGELLWRLQSAGMGVERLLLASRLLYNCGDLDDSQCQTTMERATSGAQSGSPTPAPALVAGGAPAQQHLHALLPGDPEVAAHPLSSTAVGLIAGVCMLAALVAAALALLAVRRARLMHAARAAEAARWAPGSLSGKLSNNGSEPAGAAAGEPWRFGGAGGGELISFSDLQFSRVIGQGSFGRVFLGKWRETTVAIKLLNEPGVPPGAEIWDAPDPAALPAAQRPKVDEGLLEGLRREAGLMAALRHPNVVLFLGACPDPPCMVTAFCARGSLLDVLARARTSPAAAADLGWGRRLALALEAAKGMLYLHSRSPPVLHRDLKSANLLVDKDWHARLADFNLSRVMDSALGGPASEAGRRATSAAASISATNPRWLAPEVLAGRSYDCSCDVYSFGIILWELLTWRVPWEEYEGPWQVVIAVVDRGLRPEVPPESALPTPPLRQHGAYIALMRRCWATDPAQRPAFDAVICDLRGIVDAEVLAQEQDRRGADASACVPRSQG</sequence>
<dbReference type="Gene3D" id="1.10.510.10">
    <property type="entry name" value="Transferase(Phosphotransferase) domain 1"/>
    <property type="match status" value="1"/>
</dbReference>
<keyword evidence="8" id="KW-0732">Signal</keyword>
<dbReference type="PANTHER" id="PTHR44329:SF298">
    <property type="entry name" value="MIXED LINEAGE KINASE DOMAIN-LIKE PROTEIN"/>
    <property type="match status" value="1"/>
</dbReference>
<dbReference type="GO" id="GO:0005524">
    <property type="term" value="F:ATP binding"/>
    <property type="evidence" value="ECO:0007669"/>
    <property type="project" value="UniProtKB-UniRule"/>
</dbReference>
<keyword evidence="4" id="KW-0418">Kinase</keyword>
<organism evidence="10 11">
    <name type="scientific">Elliptochloris bilobata</name>
    <dbReference type="NCBI Taxonomy" id="381761"/>
    <lineage>
        <taxon>Eukaryota</taxon>
        <taxon>Viridiplantae</taxon>
        <taxon>Chlorophyta</taxon>
        <taxon>core chlorophytes</taxon>
        <taxon>Trebouxiophyceae</taxon>
        <taxon>Trebouxiophyceae incertae sedis</taxon>
        <taxon>Elliptochloris clade</taxon>
        <taxon>Elliptochloris</taxon>
    </lineage>
</organism>
<keyword evidence="1" id="KW-0723">Serine/threonine-protein kinase</keyword>
<accession>A0AAW1QHP1</accession>
<dbReference type="Pfam" id="PF07714">
    <property type="entry name" value="PK_Tyr_Ser-Thr"/>
    <property type="match status" value="1"/>
</dbReference>
<dbReference type="InterPro" id="IPR000719">
    <property type="entry name" value="Prot_kinase_dom"/>
</dbReference>
<keyword evidence="11" id="KW-1185">Reference proteome</keyword>
<dbReference type="InterPro" id="IPR001245">
    <property type="entry name" value="Ser-Thr/Tyr_kinase_cat_dom"/>
</dbReference>
<evidence type="ECO:0000256" key="1">
    <source>
        <dbReference type="ARBA" id="ARBA00022527"/>
    </source>
</evidence>
<keyword evidence="7" id="KW-0812">Transmembrane</keyword>
<reference evidence="10 11" key="1">
    <citation type="journal article" date="2024" name="Nat. Commun.">
        <title>Phylogenomics reveals the evolutionary origins of lichenization in chlorophyte algae.</title>
        <authorList>
            <person name="Puginier C."/>
            <person name="Libourel C."/>
            <person name="Otte J."/>
            <person name="Skaloud P."/>
            <person name="Haon M."/>
            <person name="Grisel S."/>
            <person name="Petersen M."/>
            <person name="Berrin J.G."/>
            <person name="Delaux P.M."/>
            <person name="Dal Grande F."/>
            <person name="Keller J."/>
        </authorList>
    </citation>
    <scope>NUCLEOTIDE SEQUENCE [LARGE SCALE GENOMIC DNA]</scope>
    <source>
        <strain evidence="10 11">SAG 245.80</strain>
    </source>
</reference>
<evidence type="ECO:0000313" key="10">
    <source>
        <dbReference type="EMBL" id="KAK9820959.1"/>
    </source>
</evidence>
<dbReference type="PROSITE" id="PS50011">
    <property type="entry name" value="PROTEIN_KINASE_DOM"/>
    <property type="match status" value="1"/>
</dbReference>
<feature type="binding site" evidence="6">
    <location>
        <position position="399"/>
    </location>
    <ligand>
        <name>ATP</name>
        <dbReference type="ChEBI" id="CHEBI:30616"/>
    </ligand>
</feature>
<dbReference type="Proteomes" id="UP001445335">
    <property type="component" value="Unassembled WGS sequence"/>
</dbReference>
<protein>
    <recommendedName>
        <fullName evidence="9">Protein kinase domain-containing protein</fullName>
    </recommendedName>
</protein>
<evidence type="ECO:0000256" key="8">
    <source>
        <dbReference type="SAM" id="SignalP"/>
    </source>
</evidence>
<evidence type="ECO:0000256" key="2">
    <source>
        <dbReference type="ARBA" id="ARBA00022679"/>
    </source>
</evidence>
<dbReference type="InterPro" id="IPR051681">
    <property type="entry name" value="Ser/Thr_Kinases-Pseudokinases"/>
</dbReference>
<dbReference type="InterPro" id="IPR011009">
    <property type="entry name" value="Kinase-like_dom_sf"/>
</dbReference>
<dbReference type="PROSITE" id="PS00108">
    <property type="entry name" value="PROTEIN_KINASE_ST"/>
    <property type="match status" value="1"/>
</dbReference>
<dbReference type="GO" id="GO:0004674">
    <property type="term" value="F:protein serine/threonine kinase activity"/>
    <property type="evidence" value="ECO:0007669"/>
    <property type="project" value="UniProtKB-KW"/>
</dbReference>
<dbReference type="CDD" id="cd13999">
    <property type="entry name" value="STKc_MAP3K-like"/>
    <property type="match status" value="1"/>
</dbReference>
<dbReference type="PANTHER" id="PTHR44329">
    <property type="entry name" value="SERINE/THREONINE-PROTEIN KINASE TNNI3K-RELATED"/>
    <property type="match status" value="1"/>
</dbReference>
<keyword evidence="3 6" id="KW-0547">Nucleotide-binding</keyword>
<evidence type="ECO:0000256" key="4">
    <source>
        <dbReference type="ARBA" id="ARBA00022777"/>
    </source>
</evidence>